<evidence type="ECO:0000256" key="12">
    <source>
        <dbReference type="RuleBase" id="RU000679"/>
    </source>
</evidence>
<evidence type="ECO:0000256" key="7">
    <source>
        <dbReference type="ARBA" id="ARBA00023053"/>
    </source>
</evidence>
<organism evidence="13 14">
    <name type="scientific">Eumeta variegata</name>
    <name type="common">Bagworm moth</name>
    <name type="synonym">Eumeta japonica</name>
    <dbReference type="NCBI Taxonomy" id="151549"/>
    <lineage>
        <taxon>Eukaryota</taxon>
        <taxon>Metazoa</taxon>
        <taxon>Ecdysozoa</taxon>
        <taxon>Arthropoda</taxon>
        <taxon>Hexapoda</taxon>
        <taxon>Insecta</taxon>
        <taxon>Pterygota</taxon>
        <taxon>Neoptera</taxon>
        <taxon>Endopterygota</taxon>
        <taxon>Lepidoptera</taxon>
        <taxon>Glossata</taxon>
        <taxon>Ditrysia</taxon>
        <taxon>Tineoidea</taxon>
        <taxon>Psychidae</taxon>
        <taxon>Oiketicinae</taxon>
        <taxon>Eumeta</taxon>
    </lineage>
</organism>
<evidence type="ECO:0000256" key="8">
    <source>
        <dbReference type="ARBA" id="ARBA00023065"/>
    </source>
</evidence>
<keyword evidence="9" id="KW-0472">Membrane</keyword>
<name>A0A4C1VDE1_EUMVA</name>
<evidence type="ECO:0000313" key="14">
    <source>
        <dbReference type="Proteomes" id="UP000299102"/>
    </source>
</evidence>
<protein>
    <submittedName>
        <fullName evidence="13">Uncharacterized protein</fullName>
    </submittedName>
</protein>
<dbReference type="Proteomes" id="UP000299102">
    <property type="component" value="Unassembled WGS sequence"/>
</dbReference>
<evidence type="ECO:0000256" key="3">
    <source>
        <dbReference type="ARBA" id="ARBA00022448"/>
    </source>
</evidence>
<evidence type="ECO:0000256" key="4">
    <source>
        <dbReference type="ARBA" id="ARBA00022461"/>
    </source>
</evidence>
<keyword evidence="11 12" id="KW-0407">Ion channel</keyword>
<accession>A0A4C1VDE1</accession>
<keyword evidence="7" id="KW-0915">Sodium</keyword>
<evidence type="ECO:0000256" key="9">
    <source>
        <dbReference type="ARBA" id="ARBA00023136"/>
    </source>
</evidence>
<keyword evidence="4 12" id="KW-0894">Sodium channel</keyword>
<dbReference type="InterPro" id="IPR001873">
    <property type="entry name" value="ENaC"/>
</dbReference>
<dbReference type="GO" id="GO:0016020">
    <property type="term" value="C:membrane"/>
    <property type="evidence" value="ECO:0007669"/>
    <property type="project" value="UniProtKB-SubCell"/>
</dbReference>
<evidence type="ECO:0000313" key="13">
    <source>
        <dbReference type="EMBL" id="GBP35964.1"/>
    </source>
</evidence>
<reference evidence="13 14" key="1">
    <citation type="journal article" date="2019" name="Commun. Biol.">
        <title>The bagworm genome reveals a unique fibroin gene that provides high tensile strength.</title>
        <authorList>
            <person name="Kono N."/>
            <person name="Nakamura H."/>
            <person name="Ohtoshi R."/>
            <person name="Tomita M."/>
            <person name="Numata K."/>
            <person name="Arakawa K."/>
        </authorList>
    </citation>
    <scope>NUCLEOTIDE SEQUENCE [LARGE SCALE GENOMIC DNA]</scope>
</reference>
<evidence type="ECO:0000256" key="11">
    <source>
        <dbReference type="ARBA" id="ARBA00023303"/>
    </source>
</evidence>
<evidence type="ECO:0000256" key="6">
    <source>
        <dbReference type="ARBA" id="ARBA00022989"/>
    </source>
</evidence>
<keyword evidence="3 12" id="KW-0813">Transport</keyword>
<dbReference type="Gene3D" id="2.60.470.10">
    <property type="entry name" value="Acid-sensing ion channels like domains"/>
    <property type="match status" value="1"/>
</dbReference>
<comment type="subcellular location">
    <subcellularLocation>
        <location evidence="1">Membrane</location>
        <topology evidence="1">Multi-pass membrane protein</topology>
    </subcellularLocation>
</comment>
<sequence>MMSLSQPCKQFLKHCLFELQVTPCQELFKPLLTSHGVCCVFNSPYRMQNMKIVRDVNFHPRFPRRWGAFSGLTVLTDHAVHDALEHTLLNAGAIRVNSQELFN</sequence>
<gene>
    <name evidence="13" type="ORF">EVAR_91515_1</name>
</gene>
<keyword evidence="14" id="KW-1185">Reference proteome</keyword>
<evidence type="ECO:0000256" key="10">
    <source>
        <dbReference type="ARBA" id="ARBA00023201"/>
    </source>
</evidence>
<evidence type="ECO:0000256" key="1">
    <source>
        <dbReference type="ARBA" id="ARBA00004141"/>
    </source>
</evidence>
<evidence type="ECO:0000256" key="2">
    <source>
        <dbReference type="ARBA" id="ARBA00007193"/>
    </source>
</evidence>
<proteinExistence type="inferred from homology"/>
<evidence type="ECO:0000256" key="5">
    <source>
        <dbReference type="ARBA" id="ARBA00022692"/>
    </source>
</evidence>
<dbReference type="GO" id="GO:0005272">
    <property type="term" value="F:sodium channel activity"/>
    <property type="evidence" value="ECO:0007669"/>
    <property type="project" value="UniProtKB-KW"/>
</dbReference>
<dbReference type="Pfam" id="PF00858">
    <property type="entry name" value="ASC"/>
    <property type="match status" value="1"/>
</dbReference>
<keyword evidence="5 12" id="KW-0812">Transmembrane</keyword>
<keyword evidence="8 12" id="KW-0406">Ion transport</keyword>
<dbReference type="OrthoDB" id="6502088at2759"/>
<dbReference type="AlphaFoldDB" id="A0A4C1VDE1"/>
<comment type="caution">
    <text evidence="13">The sequence shown here is derived from an EMBL/GenBank/DDBJ whole genome shotgun (WGS) entry which is preliminary data.</text>
</comment>
<dbReference type="EMBL" id="BGZK01000312">
    <property type="protein sequence ID" value="GBP35964.1"/>
    <property type="molecule type" value="Genomic_DNA"/>
</dbReference>
<keyword evidence="6" id="KW-1133">Transmembrane helix</keyword>
<comment type="similarity">
    <text evidence="2 12">Belongs to the amiloride-sensitive sodium channel (TC 1.A.6) family.</text>
</comment>
<keyword evidence="10 12" id="KW-0739">Sodium transport</keyword>